<feature type="domain" description="Fibronectin type-III" evidence="15">
    <location>
        <begin position="425"/>
        <end position="520"/>
    </location>
</feature>
<dbReference type="SUPFAM" id="SSF48726">
    <property type="entry name" value="Immunoglobulin"/>
    <property type="match status" value="1"/>
</dbReference>
<evidence type="ECO:0000256" key="12">
    <source>
        <dbReference type="SAM" id="Phobius"/>
    </source>
</evidence>
<keyword evidence="6 12" id="KW-1133">Transmembrane helix</keyword>
<dbReference type="InterPro" id="IPR036116">
    <property type="entry name" value="FN3_sf"/>
</dbReference>
<dbReference type="GO" id="GO:0005886">
    <property type="term" value="C:plasma membrane"/>
    <property type="evidence" value="ECO:0007669"/>
    <property type="project" value="UniProtKB-ARBA"/>
</dbReference>
<feature type="domain" description="Fibronectin type-III" evidence="15">
    <location>
        <begin position="522"/>
        <end position="616"/>
    </location>
</feature>
<keyword evidence="7 12" id="KW-0472">Membrane</keyword>
<sequence length="830" mass="92724">MICIWLSMIVMLAASVTGARDEDDRQPCAKVQASSSVVALGSSVTATCVISDSCPLLIEEAAQIKWRIDNHFLPSNLVTSEGTRVSKVHIPNVNLSRAFLTCCVQASPLQVVGGVEIRAGYTPEAPQNLSCQTNLTTPVTLTCSWDPGQQEKHLYTSYTLHTEIWDSNENHTYKLQPGVHRYTIPRSGFVLFSEMEIYVKAVNELGEAASTTITLEPISAAKFDPPTILKIQSVPKKSGCLRLSWSLSQHQAWMRNYRLNLELYLKTADSGQWTEQQIPLNRVRPTRPVDQCRLLHGTKYVAQIRVRYQQSPWSEWSSSQSGVTLESAPSGRLDWWLKVSRDHLHKQLNANLFWKRSKQFSANSQNISYVVSVQKLPGGKGKVCTTRANYCTFQLPTKARKVYLSAVNAAGKSTPTEVQIYLPKVISNVLATPHDDGSLLVQWSSLVSSSLKGFVVEWRPLLNADLSLTHFEIADRNQTSLLITGSFEPYKPYGISVYPRFKDGIGLPQTVTAYLRQKAPSMVPKIQIKKTWKSHIELAWDEIPLGQRNGNIQSYTIFYWNEKGTTRVVHIEKEKRKVLLTDTQTATLYEAFMMVSTYGGSLNGSTIHFEIDTYDVVAVVMIVIASLVGLSLMIILTVLLCFSNDRWLKGHFWPVVPDPANSSLKRWTSESTQDTRLASDSEEPNPIYLSHLSFLDIPTKEDEDAWLSSAEDTSDLGESICGSPFIPGYSGSKSDSVPYATVIFSSPCNSPTAKAPLVYLRSESTQPLLETEESLTPKCYQNMATDGMPREQCFFGPCHDCVLKKAGDPDILWDDFPFLRALAMNDVQND</sequence>
<reference evidence="16" key="1">
    <citation type="submission" date="2025-08" db="UniProtKB">
        <authorList>
            <consortium name="Ensembl"/>
        </authorList>
    </citation>
    <scope>IDENTIFICATION</scope>
</reference>
<keyword evidence="10" id="KW-0393">Immunoglobulin domain</keyword>
<dbReference type="PANTHER" id="PTHR48423">
    <property type="entry name" value="INTERLEUKIN-27 RECEPTOR SUBUNIT ALPHA"/>
    <property type="match status" value="1"/>
</dbReference>
<evidence type="ECO:0000256" key="9">
    <source>
        <dbReference type="ARBA" id="ARBA00023180"/>
    </source>
</evidence>
<feature type="domain" description="Ig-like" evidence="14">
    <location>
        <begin position="27"/>
        <end position="142"/>
    </location>
</feature>
<dbReference type="InterPro" id="IPR003961">
    <property type="entry name" value="FN3_dom"/>
</dbReference>
<comment type="subcellular location">
    <subcellularLocation>
        <location evidence="1">Membrane</location>
        <topology evidence="1">Single-pass type I membrane protein</topology>
    </subcellularLocation>
</comment>
<evidence type="ECO:0000256" key="1">
    <source>
        <dbReference type="ARBA" id="ARBA00004479"/>
    </source>
</evidence>
<dbReference type="SUPFAM" id="SSF49265">
    <property type="entry name" value="Fibronectin type III"/>
    <property type="match status" value="3"/>
</dbReference>
<organism evidence="16 17">
    <name type="scientific">Mola mola</name>
    <name type="common">Ocean sunfish</name>
    <name type="synonym">Tetraodon mola</name>
    <dbReference type="NCBI Taxonomy" id="94237"/>
    <lineage>
        <taxon>Eukaryota</taxon>
        <taxon>Metazoa</taxon>
        <taxon>Chordata</taxon>
        <taxon>Craniata</taxon>
        <taxon>Vertebrata</taxon>
        <taxon>Euteleostomi</taxon>
        <taxon>Actinopterygii</taxon>
        <taxon>Neopterygii</taxon>
        <taxon>Teleostei</taxon>
        <taxon>Neoteleostei</taxon>
        <taxon>Acanthomorphata</taxon>
        <taxon>Eupercaria</taxon>
        <taxon>Tetraodontiformes</taxon>
        <taxon>Molidae</taxon>
        <taxon>Mola</taxon>
    </lineage>
</organism>
<name>A0A3Q3VR26_MOLML</name>
<feature type="domain" description="Fibronectin type-III" evidence="15">
    <location>
        <begin position="125"/>
        <end position="223"/>
    </location>
</feature>
<accession>A0A3Q3VR26</accession>
<dbReference type="InterPro" id="IPR007110">
    <property type="entry name" value="Ig-like_dom"/>
</dbReference>
<feature type="region of interest" description="Disordered" evidence="11">
    <location>
        <begin position="663"/>
        <end position="682"/>
    </location>
</feature>
<evidence type="ECO:0000256" key="3">
    <source>
        <dbReference type="ARBA" id="ARBA00022692"/>
    </source>
</evidence>
<dbReference type="PROSITE" id="PS50853">
    <property type="entry name" value="FN3"/>
    <property type="match status" value="4"/>
</dbReference>
<evidence type="ECO:0000259" key="15">
    <source>
        <dbReference type="PROSITE" id="PS50853"/>
    </source>
</evidence>
<keyword evidence="9" id="KW-0325">Glycoprotein</keyword>
<feature type="signal peptide" evidence="13">
    <location>
        <begin position="1"/>
        <end position="18"/>
    </location>
</feature>
<evidence type="ECO:0000256" key="4">
    <source>
        <dbReference type="ARBA" id="ARBA00022729"/>
    </source>
</evidence>
<protein>
    <submittedName>
        <fullName evidence="16">Uncharacterized protein</fullName>
    </submittedName>
</protein>
<feature type="transmembrane region" description="Helical" evidence="12">
    <location>
        <begin position="616"/>
        <end position="642"/>
    </location>
</feature>
<evidence type="ECO:0000313" key="17">
    <source>
        <dbReference type="Proteomes" id="UP000261620"/>
    </source>
</evidence>
<comment type="similarity">
    <text evidence="2">Belongs to the type I cytokine receptor family. Type 2 subfamily.</text>
</comment>
<dbReference type="InterPro" id="IPR010457">
    <property type="entry name" value="IgC2-like_lig-bd"/>
</dbReference>
<keyword evidence="4 13" id="KW-0732">Signal</keyword>
<evidence type="ECO:0000256" key="11">
    <source>
        <dbReference type="SAM" id="MobiDB-lite"/>
    </source>
</evidence>
<dbReference type="SMART" id="SM00060">
    <property type="entry name" value="FN3"/>
    <property type="match status" value="4"/>
</dbReference>
<dbReference type="PANTHER" id="PTHR48423:SF1">
    <property type="entry name" value="INTERLEUKIN-27 RECEPTOR SUBUNIT ALPHA"/>
    <property type="match status" value="1"/>
</dbReference>
<evidence type="ECO:0000256" key="6">
    <source>
        <dbReference type="ARBA" id="ARBA00022989"/>
    </source>
</evidence>
<keyword evidence="8" id="KW-0675">Receptor</keyword>
<evidence type="ECO:0000256" key="2">
    <source>
        <dbReference type="ARBA" id="ARBA00008921"/>
    </source>
</evidence>
<dbReference type="OMA" id="SYCSIPR"/>
<dbReference type="STRING" id="94237.ENSMMOP00000000807"/>
<evidence type="ECO:0000259" key="14">
    <source>
        <dbReference type="PROSITE" id="PS50835"/>
    </source>
</evidence>
<evidence type="ECO:0000313" key="16">
    <source>
        <dbReference type="Ensembl" id="ENSMMOP00000000807.1"/>
    </source>
</evidence>
<feature type="domain" description="Fibronectin type-III" evidence="15">
    <location>
        <begin position="225"/>
        <end position="327"/>
    </location>
</feature>
<dbReference type="Gene3D" id="2.60.40.10">
    <property type="entry name" value="Immunoglobulins"/>
    <property type="match status" value="6"/>
</dbReference>
<dbReference type="Proteomes" id="UP000261620">
    <property type="component" value="Unplaced"/>
</dbReference>
<dbReference type="AlphaFoldDB" id="A0A3Q3VR26"/>
<dbReference type="InterPro" id="IPR052672">
    <property type="entry name" value="Type1_Cytokine_Rcpt_Type2"/>
</dbReference>
<keyword evidence="3 12" id="KW-0812">Transmembrane</keyword>
<dbReference type="CDD" id="cd00063">
    <property type="entry name" value="FN3"/>
    <property type="match status" value="2"/>
</dbReference>
<reference evidence="16" key="2">
    <citation type="submission" date="2025-09" db="UniProtKB">
        <authorList>
            <consortium name="Ensembl"/>
        </authorList>
    </citation>
    <scope>IDENTIFICATION</scope>
</reference>
<dbReference type="Ensembl" id="ENSMMOT00000000821.1">
    <property type="protein sequence ID" value="ENSMMOP00000000807.1"/>
    <property type="gene ID" value="ENSMMOG00000000652.1"/>
</dbReference>
<evidence type="ECO:0000256" key="8">
    <source>
        <dbReference type="ARBA" id="ARBA00023170"/>
    </source>
</evidence>
<evidence type="ECO:0000256" key="13">
    <source>
        <dbReference type="SAM" id="SignalP"/>
    </source>
</evidence>
<evidence type="ECO:0000256" key="10">
    <source>
        <dbReference type="ARBA" id="ARBA00023319"/>
    </source>
</evidence>
<dbReference type="InterPro" id="IPR036179">
    <property type="entry name" value="Ig-like_dom_sf"/>
</dbReference>
<dbReference type="PROSITE" id="PS50835">
    <property type="entry name" value="IG_LIKE"/>
    <property type="match status" value="1"/>
</dbReference>
<dbReference type="FunFam" id="2.60.40.10:FF:000465">
    <property type="entry name" value="Granulocyte colony-stimulating factor receptor"/>
    <property type="match status" value="1"/>
</dbReference>
<proteinExistence type="inferred from homology"/>
<evidence type="ECO:0000256" key="5">
    <source>
        <dbReference type="ARBA" id="ARBA00022737"/>
    </source>
</evidence>
<evidence type="ECO:0000256" key="7">
    <source>
        <dbReference type="ARBA" id="ARBA00023136"/>
    </source>
</evidence>
<dbReference type="Pfam" id="PF06328">
    <property type="entry name" value="Lep_receptor_Ig"/>
    <property type="match status" value="1"/>
</dbReference>
<keyword evidence="5" id="KW-0677">Repeat</keyword>
<feature type="compositionally biased region" description="Polar residues" evidence="11">
    <location>
        <begin position="663"/>
        <end position="678"/>
    </location>
</feature>
<feature type="chain" id="PRO_5018695081" evidence="13">
    <location>
        <begin position="19"/>
        <end position="830"/>
    </location>
</feature>
<dbReference type="InterPro" id="IPR013783">
    <property type="entry name" value="Ig-like_fold"/>
</dbReference>
<keyword evidence="17" id="KW-1185">Reference proteome</keyword>